<evidence type="ECO:0000259" key="4">
    <source>
        <dbReference type="SMART" id="SM00563"/>
    </source>
</evidence>
<sequence length="264" mass="29173">MRGLWSRVWRCMGTAISFATFGLGGLVIGLIITPALAVCIRNQQRRQRLVRQLIQKAFRCFIGLMQGLGVLDYCLEGRQSLARPGRLVLANHPSLIDVIFLLAHTPNADCIVKGRLADNLFTRGPIRAAGFITNRDPEDLLAAAHNSLAAGNTLILFPEGTRTTPGRPLKFRRGGANIALRTGAPIVPVLIQCTPTTLTKDVPWYHIPATKVHIRLRVLDELPIEPPSAAPTPLQARRLTQELAEFFNRELELFHDERNTTAVA</sequence>
<dbReference type="OrthoDB" id="9812274at2"/>
<dbReference type="RefSeq" id="WP_149283195.1">
    <property type="nucleotide sequence ID" value="NZ_CP038437.2"/>
</dbReference>
<dbReference type="PANTHER" id="PTHR10434:SF66">
    <property type="entry name" value="PHOSPHOLIPID_GLYCEROL ACYLTRANSFERASE DOMAIN-CONTAINING PROTEIN"/>
    <property type="match status" value="1"/>
</dbReference>
<keyword evidence="2" id="KW-0808">Transferase</keyword>
<organism evidence="5 6">
    <name type="scientific">Halomonas binhaiensis</name>
    <dbReference type="NCBI Taxonomy" id="2562282"/>
    <lineage>
        <taxon>Bacteria</taxon>
        <taxon>Pseudomonadati</taxon>
        <taxon>Pseudomonadota</taxon>
        <taxon>Gammaproteobacteria</taxon>
        <taxon>Oceanospirillales</taxon>
        <taxon>Halomonadaceae</taxon>
        <taxon>Halomonas</taxon>
    </lineage>
</organism>
<dbReference type="SMART" id="SM00563">
    <property type="entry name" value="PlsC"/>
    <property type="match status" value="1"/>
</dbReference>
<evidence type="ECO:0000256" key="1">
    <source>
        <dbReference type="ARBA" id="ARBA00005189"/>
    </source>
</evidence>
<dbReference type="KEGG" id="hbh:E4T21_02410"/>
<gene>
    <name evidence="5" type="ORF">E4T21_02410</name>
</gene>
<evidence type="ECO:0000256" key="2">
    <source>
        <dbReference type="ARBA" id="ARBA00022679"/>
    </source>
</evidence>
<dbReference type="AlphaFoldDB" id="A0A5C1NE99"/>
<accession>A0A5C1NE99</accession>
<dbReference type="GO" id="GO:0006654">
    <property type="term" value="P:phosphatidic acid biosynthetic process"/>
    <property type="evidence" value="ECO:0007669"/>
    <property type="project" value="TreeGrafter"/>
</dbReference>
<dbReference type="CDD" id="cd07989">
    <property type="entry name" value="LPLAT_AGPAT-like"/>
    <property type="match status" value="1"/>
</dbReference>
<dbReference type="SUPFAM" id="SSF69593">
    <property type="entry name" value="Glycerol-3-phosphate (1)-acyltransferase"/>
    <property type="match status" value="1"/>
</dbReference>
<feature type="domain" description="Phospholipid/glycerol acyltransferase" evidence="4">
    <location>
        <begin position="86"/>
        <end position="194"/>
    </location>
</feature>
<dbReference type="PANTHER" id="PTHR10434">
    <property type="entry name" value="1-ACYL-SN-GLYCEROL-3-PHOSPHATE ACYLTRANSFERASE"/>
    <property type="match status" value="1"/>
</dbReference>
<evidence type="ECO:0000313" key="6">
    <source>
        <dbReference type="Proteomes" id="UP000324285"/>
    </source>
</evidence>
<evidence type="ECO:0000256" key="3">
    <source>
        <dbReference type="ARBA" id="ARBA00023315"/>
    </source>
</evidence>
<proteinExistence type="predicted"/>
<dbReference type="Proteomes" id="UP000324285">
    <property type="component" value="Chromosome"/>
</dbReference>
<comment type="pathway">
    <text evidence="1">Lipid metabolism.</text>
</comment>
<keyword evidence="3 5" id="KW-0012">Acyltransferase</keyword>
<dbReference type="InterPro" id="IPR002123">
    <property type="entry name" value="Plipid/glycerol_acylTrfase"/>
</dbReference>
<dbReference type="GO" id="GO:0003841">
    <property type="term" value="F:1-acylglycerol-3-phosphate O-acyltransferase activity"/>
    <property type="evidence" value="ECO:0007669"/>
    <property type="project" value="TreeGrafter"/>
</dbReference>
<protein>
    <submittedName>
        <fullName evidence="5">1-acyl-sn-glycerol-3-phosphate acyltransferase</fullName>
    </submittedName>
</protein>
<evidence type="ECO:0000313" key="5">
    <source>
        <dbReference type="EMBL" id="QEM80535.1"/>
    </source>
</evidence>
<dbReference type="Pfam" id="PF01553">
    <property type="entry name" value="Acyltransferase"/>
    <property type="match status" value="1"/>
</dbReference>
<keyword evidence="6" id="KW-1185">Reference proteome</keyword>
<dbReference type="EMBL" id="CP038437">
    <property type="protein sequence ID" value="QEM80535.1"/>
    <property type="molecule type" value="Genomic_DNA"/>
</dbReference>
<name>A0A5C1NE99_9GAMM</name>
<reference evidence="5" key="1">
    <citation type="submission" date="2021-02" db="EMBL/GenBank/DDBJ databases">
        <title>Strain Y2R2, a novel species of the genus Halomonas.</title>
        <authorList>
            <person name="Huang H."/>
        </authorList>
    </citation>
    <scope>NUCLEOTIDE SEQUENCE</scope>
    <source>
        <strain evidence="5">Y2R2</strain>
    </source>
</reference>